<evidence type="ECO:0000313" key="4">
    <source>
        <dbReference type="Proteomes" id="UP000225277"/>
    </source>
</evidence>
<reference evidence="3 4" key="1">
    <citation type="submission" date="2016-03" db="EMBL/GenBank/DDBJ databases">
        <authorList>
            <person name="Ploux O."/>
        </authorList>
    </citation>
    <scope>NUCLEOTIDE SEQUENCE [LARGE SCALE GENOMIC DNA]</scope>
    <source>
        <strain evidence="3 4">URUG2</strain>
    </source>
</reference>
<dbReference type="Proteomes" id="UP000225277">
    <property type="component" value="Unassembled WGS sequence"/>
</dbReference>
<keyword evidence="4" id="KW-1185">Reference proteome</keyword>
<feature type="signal peptide" evidence="2">
    <location>
        <begin position="1"/>
        <end position="15"/>
    </location>
</feature>
<proteinExistence type="predicted"/>
<evidence type="ECO:0000256" key="2">
    <source>
        <dbReference type="SAM" id="SignalP"/>
    </source>
</evidence>
<dbReference type="AlphaFoldDB" id="A0A2D3UQ31"/>
<evidence type="ECO:0000313" key="3">
    <source>
        <dbReference type="EMBL" id="CZT14160.1"/>
    </source>
</evidence>
<gene>
    <name evidence="3" type="ORF">RCC_00133</name>
</gene>
<name>A0A2D3UQ31_9PEZI</name>
<keyword evidence="2" id="KW-0732">Signal</keyword>
<dbReference type="OrthoDB" id="5076485at2759"/>
<dbReference type="RefSeq" id="XP_023621058.1">
    <property type="nucleotide sequence ID" value="XM_023765290.1"/>
</dbReference>
<sequence length="232" mass="23592">MLSLTLAALVVAVSALNGIVVPASIEAGTGFEASFQDANDDQYRIYVAAALSGVNGPTCYLVNSTSLDASVNLTIPADIGPSASYYSIAIADLTTGQASTFSNRFNFTNATGEYSDYENQLGGSPFWDANSLPCSAYSCARECADASYPEDLTETKAFDTMSKCIMACDGVTASVNQTSPAHASTTSSTSSSSSSSQTKTGSAEAETSSSAASRNSAVGAALAGFAGVAMLL</sequence>
<feature type="region of interest" description="Disordered" evidence="1">
    <location>
        <begin position="178"/>
        <end position="211"/>
    </location>
</feature>
<dbReference type="EMBL" id="FJUY01000001">
    <property type="protein sequence ID" value="CZT14160.1"/>
    <property type="molecule type" value="Genomic_DNA"/>
</dbReference>
<organism evidence="3 4">
    <name type="scientific">Ramularia collo-cygni</name>
    <dbReference type="NCBI Taxonomy" id="112498"/>
    <lineage>
        <taxon>Eukaryota</taxon>
        <taxon>Fungi</taxon>
        <taxon>Dikarya</taxon>
        <taxon>Ascomycota</taxon>
        <taxon>Pezizomycotina</taxon>
        <taxon>Dothideomycetes</taxon>
        <taxon>Dothideomycetidae</taxon>
        <taxon>Mycosphaerellales</taxon>
        <taxon>Mycosphaerellaceae</taxon>
        <taxon>Ramularia</taxon>
    </lineage>
</organism>
<protein>
    <submittedName>
        <fullName evidence="3">Uncharacterized protein</fullName>
    </submittedName>
</protein>
<dbReference type="GeneID" id="35595538"/>
<accession>A0A2D3UQ31</accession>
<feature type="chain" id="PRO_5013682844" evidence="2">
    <location>
        <begin position="16"/>
        <end position="232"/>
    </location>
</feature>
<evidence type="ECO:0000256" key="1">
    <source>
        <dbReference type="SAM" id="MobiDB-lite"/>
    </source>
</evidence>